<feature type="transmembrane region" description="Helical" evidence="6">
    <location>
        <begin position="21"/>
        <end position="43"/>
    </location>
</feature>
<keyword evidence="2 6" id="KW-0812">Transmembrane</keyword>
<evidence type="ECO:0000256" key="2">
    <source>
        <dbReference type="ARBA" id="ARBA00022692"/>
    </source>
</evidence>
<organism evidence="8 9">
    <name type="scientific">Thalassobaculum litoreum DSM 18839</name>
    <dbReference type="NCBI Taxonomy" id="1123362"/>
    <lineage>
        <taxon>Bacteria</taxon>
        <taxon>Pseudomonadati</taxon>
        <taxon>Pseudomonadota</taxon>
        <taxon>Alphaproteobacteria</taxon>
        <taxon>Rhodospirillales</taxon>
        <taxon>Thalassobaculaceae</taxon>
        <taxon>Thalassobaculum</taxon>
    </lineage>
</organism>
<dbReference type="SUPFAM" id="SSF161111">
    <property type="entry name" value="Cation efflux protein transmembrane domain-like"/>
    <property type="match status" value="1"/>
</dbReference>
<evidence type="ECO:0000313" key="8">
    <source>
        <dbReference type="EMBL" id="SDF18497.1"/>
    </source>
</evidence>
<keyword evidence="4 6" id="KW-1133">Transmembrane helix</keyword>
<feature type="transmembrane region" description="Helical" evidence="6">
    <location>
        <begin position="110"/>
        <end position="132"/>
    </location>
</feature>
<dbReference type="EMBL" id="FNBW01000001">
    <property type="protein sequence ID" value="SDF18497.1"/>
    <property type="molecule type" value="Genomic_DNA"/>
</dbReference>
<evidence type="ECO:0000256" key="5">
    <source>
        <dbReference type="ARBA" id="ARBA00023136"/>
    </source>
</evidence>
<keyword evidence="5 6" id="KW-0472">Membrane</keyword>
<proteinExistence type="predicted"/>
<dbReference type="GO" id="GO:0005385">
    <property type="term" value="F:zinc ion transmembrane transporter activity"/>
    <property type="evidence" value="ECO:0007669"/>
    <property type="project" value="TreeGrafter"/>
</dbReference>
<dbReference type="InterPro" id="IPR058533">
    <property type="entry name" value="Cation_efflux_TM"/>
</dbReference>
<evidence type="ECO:0000256" key="4">
    <source>
        <dbReference type="ARBA" id="ARBA00022989"/>
    </source>
</evidence>
<protein>
    <submittedName>
        <fullName evidence="8">Co/Zn/Cd efflux system component</fullName>
    </submittedName>
</protein>
<dbReference type="InterPro" id="IPR027469">
    <property type="entry name" value="Cation_efflux_TMD_sf"/>
</dbReference>
<keyword evidence="3" id="KW-0406">Ion transport</keyword>
<sequence>MSGSCGHDVAFDGMSTGYKRALIAVVLINAAMFVVELGGGAFAGSMALTADSLDFLADSLTYAVSLWVIGKAVTWRAWAAFGKGVSLAVMGVGVFATTVYQIFVLGVPDAAVMSGIGLLAMAANVASVLILFNWRDGDANVRSVWLCSRNDAIGNAAVVVAAGLVWWSGTGWPDVIVALLMSGLFLRSAYQILTQSIAELKQAKANGPEHDHVHAPAPEAGE</sequence>
<dbReference type="Gene3D" id="1.20.1510.10">
    <property type="entry name" value="Cation efflux protein transmembrane domain"/>
    <property type="match status" value="1"/>
</dbReference>
<comment type="caution">
    <text evidence="8">The sequence shown here is derived from an EMBL/GenBank/DDBJ whole genome shotgun (WGS) entry which is preliminary data.</text>
</comment>
<dbReference type="GO" id="GO:0005886">
    <property type="term" value="C:plasma membrane"/>
    <property type="evidence" value="ECO:0007669"/>
    <property type="project" value="TreeGrafter"/>
</dbReference>
<evidence type="ECO:0000256" key="6">
    <source>
        <dbReference type="SAM" id="Phobius"/>
    </source>
</evidence>
<dbReference type="PANTHER" id="PTHR11562">
    <property type="entry name" value="CATION EFFLUX PROTEIN/ ZINC TRANSPORTER"/>
    <property type="match status" value="1"/>
</dbReference>
<dbReference type="RefSeq" id="WP_028794625.1">
    <property type="nucleotide sequence ID" value="NZ_FNBW01000001.1"/>
</dbReference>
<feature type="domain" description="Cation efflux protein transmembrane" evidence="7">
    <location>
        <begin position="22"/>
        <end position="200"/>
    </location>
</feature>
<dbReference type="InterPro" id="IPR050681">
    <property type="entry name" value="CDF/SLC30A"/>
</dbReference>
<reference evidence="8 9" key="1">
    <citation type="submission" date="2016-10" db="EMBL/GenBank/DDBJ databases">
        <authorList>
            <person name="Varghese N."/>
            <person name="Submissions S."/>
        </authorList>
    </citation>
    <scope>NUCLEOTIDE SEQUENCE [LARGE SCALE GENOMIC DNA]</scope>
    <source>
        <strain evidence="8 9">DSM 18839</strain>
    </source>
</reference>
<feature type="transmembrane region" description="Helical" evidence="6">
    <location>
        <begin position="55"/>
        <end position="73"/>
    </location>
</feature>
<evidence type="ECO:0000256" key="3">
    <source>
        <dbReference type="ARBA" id="ARBA00022906"/>
    </source>
</evidence>
<comment type="subcellular location">
    <subcellularLocation>
        <location evidence="1">Membrane</location>
        <topology evidence="1">Multi-pass membrane protein</topology>
    </subcellularLocation>
</comment>
<evidence type="ECO:0000256" key="1">
    <source>
        <dbReference type="ARBA" id="ARBA00004141"/>
    </source>
</evidence>
<evidence type="ECO:0000313" key="9">
    <source>
        <dbReference type="Proteomes" id="UP000198615"/>
    </source>
</evidence>
<keyword evidence="3" id="KW-0813">Transport</keyword>
<dbReference type="Proteomes" id="UP000198615">
    <property type="component" value="Unassembled WGS sequence"/>
</dbReference>
<keyword evidence="9" id="KW-1185">Reference proteome</keyword>
<evidence type="ECO:0000259" key="7">
    <source>
        <dbReference type="Pfam" id="PF01545"/>
    </source>
</evidence>
<keyword evidence="3" id="KW-0862">Zinc</keyword>
<dbReference type="Pfam" id="PF01545">
    <property type="entry name" value="Cation_efflux"/>
    <property type="match status" value="1"/>
</dbReference>
<dbReference type="PANTHER" id="PTHR11562:SF17">
    <property type="entry name" value="RE54080P-RELATED"/>
    <property type="match status" value="1"/>
</dbReference>
<feature type="transmembrane region" description="Helical" evidence="6">
    <location>
        <begin position="152"/>
        <end position="169"/>
    </location>
</feature>
<name>A0A8G2EU78_9PROT</name>
<keyword evidence="3" id="KW-0864">Zinc transport</keyword>
<dbReference type="AlphaFoldDB" id="A0A8G2EU78"/>
<feature type="transmembrane region" description="Helical" evidence="6">
    <location>
        <begin position="85"/>
        <end position="104"/>
    </location>
</feature>
<gene>
    <name evidence="8" type="ORF">SAMN05660686_00618</name>
</gene>
<accession>A0A8G2EU78</accession>
<dbReference type="OrthoDB" id="9799649at2"/>